<gene>
    <name evidence="2" type="ORF">CLO192961_LOCUS305493</name>
</gene>
<dbReference type="PANTHER" id="PTHR32487">
    <property type="entry name" value="3-OXO-DELTA(4,5)-STEROID 5-BETA-REDUCTASE"/>
    <property type="match status" value="1"/>
</dbReference>
<reference evidence="2 3" key="1">
    <citation type="submission" date="2019-06" db="EMBL/GenBank/DDBJ databases">
        <authorList>
            <person name="Broberg M."/>
        </authorList>
    </citation>
    <scope>NUCLEOTIDE SEQUENCE [LARGE SCALE GENOMIC DNA]</scope>
</reference>
<evidence type="ECO:0000313" key="2">
    <source>
        <dbReference type="EMBL" id="VUC31497.1"/>
    </source>
</evidence>
<dbReference type="SUPFAM" id="SSF51735">
    <property type="entry name" value="NAD(P)-binding Rossmann-fold domains"/>
    <property type="match status" value="1"/>
</dbReference>
<name>A0ABY6UKD6_BIOOC</name>
<keyword evidence="3" id="KW-1185">Reference proteome</keyword>
<comment type="caution">
    <text evidence="2">The sequence shown here is derived from an EMBL/GenBank/DDBJ whole genome shotgun (WGS) entry which is preliminary data.</text>
</comment>
<dbReference type="EMBL" id="CABFNS010000833">
    <property type="protein sequence ID" value="VUC31497.1"/>
    <property type="molecule type" value="Genomic_DNA"/>
</dbReference>
<evidence type="ECO:0000259" key="1">
    <source>
        <dbReference type="Pfam" id="PF22917"/>
    </source>
</evidence>
<dbReference type="Gene3D" id="3.40.50.720">
    <property type="entry name" value="NAD(P)-binding Rossmann-like Domain"/>
    <property type="match status" value="1"/>
</dbReference>
<dbReference type="InterPro" id="IPR036291">
    <property type="entry name" value="NAD(P)-bd_dom_sf"/>
</dbReference>
<dbReference type="InterPro" id="IPR055222">
    <property type="entry name" value="PRISE-like_Rossmann-fold"/>
</dbReference>
<accession>A0ABY6UKD6</accession>
<dbReference type="PANTHER" id="PTHR32487:SF0">
    <property type="entry name" value="3-OXO-DELTA(4,5)-STEROID 5-BETA-REDUCTASE"/>
    <property type="match status" value="1"/>
</dbReference>
<proteinExistence type="predicted"/>
<feature type="domain" description="PRISE-like Rossmann-fold" evidence="1">
    <location>
        <begin position="52"/>
        <end position="270"/>
    </location>
</feature>
<dbReference type="Pfam" id="PF22917">
    <property type="entry name" value="PRISE"/>
    <property type="match status" value="1"/>
</dbReference>
<protein>
    <recommendedName>
        <fullName evidence="1">PRISE-like Rossmann-fold domain-containing protein</fullName>
    </recommendedName>
</protein>
<sequence>MPSAIVTGATGILGREITLELCSHPEQWDRIYTVSRSNTEDFGPRVKHAHLDLTGKPEDMARNLEGVQAEYVFFAAYLQKDSEDEATRVNGDMLASFLKALEINGVHTKIKRIILVCGAKNYGVHLGAVKIPMEETDPWMPEPPFPKNFYYRQQRILHEFCETHHTEWAVTYSTEVLGFARGNFMNLASAIGIYAAVSKELGDELVWPGSTEFYTAVTVFTDAKLHAQFCNWVALEPKAANEAFNITNGDADSWMNLWPRVAIYFGLRVPADQFSRPTPLASEKPLAPQPPLSLQADAAGLAGRTSQSFVRQRVDLQKWSQTKEVREAWKVMVEKDGLDAKALEKASWAFAGFAWGRDYSQIISMSKARKLGWTGYQDNWENLERTLGELRHSKVIP</sequence>
<evidence type="ECO:0000313" key="3">
    <source>
        <dbReference type="Proteomes" id="UP000766486"/>
    </source>
</evidence>
<organism evidence="2 3">
    <name type="scientific">Bionectria ochroleuca</name>
    <name type="common">Gliocladium roseum</name>
    <dbReference type="NCBI Taxonomy" id="29856"/>
    <lineage>
        <taxon>Eukaryota</taxon>
        <taxon>Fungi</taxon>
        <taxon>Dikarya</taxon>
        <taxon>Ascomycota</taxon>
        <taxon>Pezizomycotina</taxon>
        <taxon>Sordariomycetes</taxon>
        <taxon>Hypocreomycetidae</taxon>
        <taxon>Hypocreales</taxon>
        <taxon>Bionectriaceae</taxon>
        <taxon>Clonostachys</taxon>
    </lineage>
</organism>
<dbReference type="Proteomes" id="UP000766486">
    <property type="component" value="Unassembled WGS sequence"/>
</dbReference>
<dbReference type="CDD" id="cd08948">
    <property type="entry name" value="5beta-POR_like_SDR_a"/>
    <property type="match status" value="1"/>
</dbReference>